<name>A0AAQ3MRD9_VIGMU</name>
<dbReference type="AlphaFoldDB" id="A0AAQ3MRD9"/>
<dbReference type="Proteomes" id="UP001374535">
    <property type="component" value="Chromosome 9"/>
</dbReference>
<evidence type="ECO:0000313" key="2">
    <source>
        <dbReference type="EMBL" id="WVY95746.1"/>
    </source>
</evidence>
<organism evidence="2 3">
    <name type="scientific">Vigna mungo</name>
    <name type="common">Black gram</name>
    <name type="synonym">Phaseolus mungo</name>
    <dbReference type="NCBI Taxonomy" id="3915"/>
    <lineage>
        <taxon>Eukaryota</taxon>
        <taxon>Viridiplantae</taxon>
        <taxon>Streptophyta</taxon>
        <taxon>Embryophyta</taxon>
        <taxon>Tracheophyta</taxon>
        <taxon>Spermatophyta</taxon>
        <taxon>Magnoliopsida</taxon>
        <taxon>eudicotyledons</taxon>
        <taxon>Gunneridae</taxon>
        <taxon>Pentapetalae</taxon>
        <taxon>rosids</taxon>
        <taxon>fabids</taxon>
        <taxon>Fabales</taxon>
        <taxon>Fabaceae</taxon>
        <taxon>Papilionoideae</taxon>
        <taxon>50 kb inversion clade</taxon>
        <taxon>NPAAA clade</taxon>
        <taxon>indigoferoid/millettioid clade</taxon>
        <taxon>Phaseoleae</taxon>
        <taxon>Vigna</taxon>
    </lineage>
</organism>
<evidence type="ECO:0000313" key="3">
    <source>
        <dbReference type="Proteomes" id="UP001374535"/>
    </source>
</evidence>
<feature type="non-terminal residue" evidence="2">
    <location>
        <position position="1"/>
    </location>
</feature>
<sequence length="101" mass="12492">QDEHLYPPRRTFIAILYNLHELPLYHIDIQKIILVRFQTPIENYIWLCFLTINIFIFYRVRVTKSLSNFQLQQTMYEKEFLWDCSSCPVLCKYLFYLQEIF</sequence>
<keyword evidence="1" id="KW-1133">Transmembrane helix</keyword>
<reference evidence="2 3" key="1">
    <citation type="journal article" date="2023" name="Life. Sci Alliance">
        <title>Evolutionary insights into 3D genome organization and epigenetic landscape of Vigna mungo.</title>
        <authorList>
            <person name="Junaid A."/>
            <person name="Singh B."/>
            <person name="Bhatia S."/>
        </authorList>
    </citation>
    <scope>NUCLEOTIDE SEQUENCE [LARGE SCALE GENOMIC DNA]</scope>
    <source>
        <strain evidence="2">Urdbean</strain>
    </source>
</reference>
<evidence type="ECO:0000256" key="1">
    <source>
        <dbReference type="SAM" id="Phobius"/>
    </source>
</evidence>
<protein>
    <submittedName>
        <fullName evidence="2">Uncharacterized protein</fullName>
    </submittedName>
</protein>
<accession>A0AAQ3MRD9</accession>
<dbReference type="EMBL" id="CP144692">
    <property type="protein sequence ID" value="WVY95746.1"/>
    <property type="molecule type" value="Genomic_DNA"/>
</dbReference>
<gene>
    <name evidence="2" type="ORF">V8G54_027897</name>
</gene>
<keyword evidence="3" id="KW-1185">Reference proteome</keyword>
<keyword evidence="1" id="KW-0472">Membrane</keyword>
<keyword evidence="1" id="KW-0812">Transmembrane</keyword>
<proteinExistence type="predicted"/>
<feature type="transmembrane region" description="Helical" evidence="1">
    <location>
        <begin position="44"/>
        <end position="60"/>
    </location>
</feature>
<feature type="non-terminal residue" evidence="2">
    <location>
        <position position="101"/>
    </location>
</feature>